<dbReference type="OrthoDB" id="9779408at2"/>
<dbReference type="CDD" id="cd09019">
    <property type="entry name" value="galactose_mutarotase_like"/>
    <property type="match status" value="1"/>
</dbReference>
<dbReference type="InterPro" id="IPR011013">
    <property type="entry name" value="Gal_mutarotase_sf_dom"/>
</dbReference>
<keyword evidence="5" id="KW-1185">Reference proteome</keyword>
<dbReference type="InterPro" id="IPR008183">
    <property type="entry name" value="Aldose_1/G6P_1-epimerase"/>
</dbReference>
<organism evidence="4 5">
    <name type="scientific">Roseivivax jejudonensis</name>
    <dbReference type="NCBI Taxonomy" id="1529041"/>
    <lineage>
        <taxon>Bacteria</taxon>
        <taxon>Pseudomonadati</taxon>
        <taxon>Pseudomonadota</taxon>
        <taxon>Alphaproteobacteria</taxon>
        <taxon>Rhodobacterales</taxon>
        <taxon>Roseobacteraceae</taxon>
        <taxon>Roseivivax</taxon>
    </lineage>
</organism>
<dbReference type="PANTHER" id="PTHR10091">
    <property type="entry name" value="ALDOSE-1-EPIMERASE"/>
    <property type="match status" value="1"/>
</dbReference>
<dbReference type="PANTHER" id="PTHR10091:SF0">
    <property type="entry name" value="GALACTOSE MUTAROTASE"/>
    <property type="match status" value="1"/>
</dbReference>
<dbReference type="GO" id="GO:0004034">
    <property type="term" value="F:aldose 1-epimerase activity"/>
    <property type="evidence" value="ECO:0007669"/>
    <property type="project" value="UniProtKB-EC"/>
</dbReference>
<keyword evidence="2 4" id="KW-0413">Isomerase</keyword>
<dbReference type="EMBL" id="FWFK01000002">
    <property type="protein sequence ID" value="SLN28686.1"/>
    <property type="molecule type" value="Genomic_DNA"/>
</dbReference>
<proteinExistence type="inferred from homology"/>
<evidence type="ECO:0000256" key="2">
    <source>
        <dbReference type="ARBA" id="ARBA00023235"/>
    </source>
</evidence>
<gene>
    <name evidence="4" type="primary">mro</name>
    <name evidence="4" type="ORF">ROJ8625_01220</name>
</gene>
<evidence type="ECO:0000313" key="4">
    <source>
        <dbReference type="EMBL" id="SLN28686.1"/>
    </source>
</evidence>
<dbReference type="InterPro" id="IPR014718">
    <property type="entry name" value="GH-type_carb-bd"/>
</dbReference>
<protein>
    <submittedName>
        <fullName evidence="4">Aldose 1-epimerase</fullName>
        <ecNumber evidence="4">5.1.3.3</ecNumber>
    </submittedName>
</protein>
<dbReference type="Gene3D" id="2.70.98.10">
    <property type="match status" value="1"/>
</dbReference>
<dbReference type="RefSeq" id="WP_085790976.1">
    <property type="nucleotide sequence ID" value="NZ_FWFK01000002.1"/>
</dbReference>
<evidence type="ECO:0000256" key="1">
    <source>
        <dbReference type="ARBA" id="ARBA00006206"/>
    </source>
</evidence>
<dbReference type="SUPFAM" id="SSF74650">
    <property type="entry name" value="Galactose mutarotase-like"/>
    <property type="match status" value="1"/>
</dbReference>
<dbReference type="Proteomes" id="UP000193570">
    <property type="component" value="Unassembled WGS sequence"/>
</dbReference>
<sequence length="327" mass="34966">MTGQLVGQTPEGREIHEIGIASDALEARILTYGASIRDLRLAGVAHPLVLGFDDAADYAREMPYMGAIVGRVANRIAEGTAEIAGETCRFDLNERGMQTLHGGSDGAGRRVWRIEETGPAHAVLADTLPDGHMGFPGALEVQVRYTIEGGTLTVEITATTDAPTLCAFAPHCYFNLSGAETIDDHLLEIAAETFQPVDARKIPDGPPISVADTGFDLREPATPPWGVDHNYCLAEIRRAPRDVLTLRAGGVEMRIETSEPGMQVYDGGGLDITGARGLGGRNYGARGGLALEPQAWVDAANQGMRAQVDLFPGEPYRALSRFAFARV</sequence>
<keyword evidence="3" id="KW-0119">Carbohydrate metabolism</keyword>
<dbReference type="InterPro" id="IPR047215">
    <property type="entry name" value="Galactose_mutarotase-like"/>
</dbReference>
<name>A0A1X6YQX9_9RHOB</name>
<evidence type="ECO:0000313" key="5">
    <source>
        <dbReference type="Proteomes" id="UP000193570"/>
    </source>
</evidence>
<dbReference type="AlphaFoldDB" id="A0A1X6YQX9"/>
<dbReference type="GO" id="GO:0033499">
    <property type="term" value="P:galactose catabolic process via UDP-galactose, Leloir pathway"/>
    <property type="evidence" value="ECO:0007669"/>
    <property type="project" value="TreeGrafter"/>
</dbReference>
<reference evidence="4 5" key="1">
    <citation type="submission" date="2017-03" db="EMBL/GenBank/DDBJ databases">
        <authorList>
            <person name="Afonso C.L."/>
            <person name="Miller P.J."/>
            <person name="Scott M.A."/>
            <person name="Spackman E."/>
            <person name="Goraichik I."/>
            <person name="Dimitrov K.M."/>
            <person name="Suarez D.L."/>
            <person name="Swayne D.E."/>
        </authorList>
    </citation>
    <scope>NUCLEOTIDE SEQUENCE [LARGE SCALE GENOMIC DNA]</scope>
    <source>
        <strain evidence="4 5">CECT 8625</strain>
    </source>
</reference>
<dbReference type="GO" id="GO:0030246">
    <property type="term" value="F:carbohydrate binding"/>
    <property type="evidence" value="ECO:0007669"/>
    <property type="project" value="InterPro"/>
</dbReference>
<accession>A0A1X6YQX9</accession>
<dbReference type="Pfam" id="PF01263">
    <property type="entry name" value="Aldose_epim"/>
    <property type="match status" value="1"/>
</dbReference>
<evidence type="ECO:0000256" key="3">
    <source>
        <dbReference type="ARBA" id="ARBA00023277"/>
    </source>
</evidence>
<comment type="similarity">
    <text evidence="1">Belongs to the aldose epimerase family.</text>
</comment>
<dbReference type="EC" id="5.1.3.3" evidence="4"/>
<dbReference type="GO" id="GO:0006006">
    <property type="term" value="P:glucose metabolic process"/>
    <property type="evidence" value="ECO:0007669"/>
    <property type="project" value="TreeGrafter"/>
</dbReference>